<dbReference type="FunFam" id="2.40.50.100:FF:000010">
    <property type="entry name" value="Acetyltransferase component of pyruvate dehydrogenase complex"/>
    <property type="match status" value="1"/>
</dbReference>
<keyword evidence="9" id="KW-1185">Reference proteome</keyword>
<dbReference type="Proteomes" id="UP000267096">
    <property type="component" value="Unassembled WGS sequence"/>
</dbReference>
<dbReference type="PANTHER" id="PTHR23151:SF90">
    <property type="entry name" value="DIHYDROLIPOYLLYSINE-RESIDUE ACETYLTRANSFERASE COMPONENT OF PYRUVATE DEHYDROGENASE COMPLEX, MITOCHONDRIAL-RELATED"/>
    <property type="match status" value="1"/>
</dbReference>
<dbReference type="InterPro" id="IPR004167">
    <property type="entry name" value="PSBD"/>
</dbReference>
<dbReference type="EMBL" id="UYRR01000844">
    <property type="protein sequence ID" value="VDK18257.1"/>
    <property type="molecule type" value="Genomic_DNA"/>
</dbReference>
<dbReference type="InterPro" id="IPR011053">
    <property type="entry name" value="Single_hybrid_motif"/>
</dbReference>
<feature type="compositionally biased region" description="Pro residues" evidence="5">
    <location>
        <begin position="182"/>
        <end position="191"/>
    </location>
</feature>
<evidence type="ECO:0000259" key="6">
    <source>
        <dbReference type="PROSITE" id="PS50968"/>
    </source>
</evidence>
<gene>
    <name evidence="8" type="ORF">ASIM_LOCUS950</name>
</gene>
<dbReference type="InterPro" id="IPR023213">
    <property type="entry name" value="CAT-like_dom_sf"/>
</dbReference>
<name>A0A0M3J0L7_ANISI</name>
<dbReference type="PROSITE" id="PS00189">
    <property type="entry name" value="LIPOYL"/>
    <property type="match status" value="1"/>
</dbReference>
<dbReference type="CDD" id="cd06849">
    <property type="entry name" value="lipoyl_domain"/>
    <property type="match status" value="1"/>
</dbReference>
<sequence>MFKLLSANISSHRLLRSASLALWLTKPASSVASNVFMRRYTCSSALLESYNAGKSVNEILRNARYYLPQHTPIPMPAMSPTMKQGNIVSWKKKEGDKLTEGDLMCEIETDKAVMGFEAPEDGYLAKIILGEGTKDAPVGKLLCIIVPEQSDIAAFANFTPTGSDAAMPSSTTPVASSQPQSAAPPPSPPQTAPIQPVVSAPPSAPQGHIGITPYAKKLAQERGINLQDVKGSGPGGRILGSDLSTVGGSSVRSGPVFSTPYARKLAAEKGVSLSVRCYSTGVVDMPLSAERMAAAQRAIDSKRSIPNYYLSSFICLDETMKLKDKINSLLSSSKSDSAEITLNEFILKASAVACTRIKEANSFFMDTFIRQNNNVDISVAVKTASGDLVYPVVFDAHLKGLTTIRQEIDAMKAKAMEGSLSAQDTEGGTFTVSNMGDCSGVQNFAAIIFAPQACHLAVGHPEKRVIPNADGGWDIAFVIEVNHLIRFKFLSDYW</sequence>
<comment type="cofactor">
    <cofactor evidence="4">
        <name>(R)-lipoate</name>
        <dbReference type="ChEBI" id="CHEBI:83088"/>
    </cofactor>
</comment>
<feature type="region of interest" description="Disordered" evidence="5">
    <location>
        <begin position="164"/>
        <end position="210"/>
    </location>
</feature>
<evidence type="ECO:0000256" key="4">
    <source>
        <dbReference type="RuleBase" id="RU003423"/>
    </source>
</evidence>
<evidence type="ECO:0000313" key="10">
    <source>
        <dbReference type="WBParaSite" id="ASIM_0000105601-mRNA-1"/>
    </source>
</evidence>
<keyword evidence="4" id="KW-0012">Acyltransferase</keyword>
<evidence type="ECO:0000259" key="7">
    <source>
        <dbReference type="PROSITE" id="PS51826"/>
    </source>
</evidence>
<protein>
    <recommendedName>
        <fullName evidence="4">Dihydrolipoamide acetyltransferase component of pyruvate dehydrogenase complex</fullName>
        <ecNumber evidence="4">2.3.1.-</ecNumber>
    </recommendedName>
</protein>
<dbReference type="PANTHER" id="PTHR23151">
    <property type="entry name" value="DIHYDROLIPOAMIDE ACETYL/SUCCINYL-TRANSFERASE-RELATED"/>
    <property type="match status" value="1"/>
</dbReference>
<dbReference type="Gene3D" id="4.10.320.10">
    <property type="entry name" value="E3-binding domain"/>
    <property type="match status" value="1"/>
</dbReference>
<dbReference type="AlphaFoldDB" id="A0A0M3J0L7"/>
<dbReference type="Gene3D" id="3.30.559.10">
    <property type="entry name" value="Chloramphenicol acetyltransferase-like domain"/>
    <property type="match status" value="1"/>
</dbReference>
<feature type="domain" description="Lipoyl-binding" evidence="6">
    <location>
        <begin position="70"/>
        <end position="146"/>
    </location>
</feature>
<dbReference type="OrthoDB" id="537444at2759"/>
<dbReference type="Pfam" id="PF02817">
    <property type="entry name" value="E3_binding"/>
    <property type="match status" value="1"/>
</dbReference>
<dbReference type="InterPro" id="IPR001078">
    <property type="entry name" value="2-oxoacid_DH_actylTfrase"/>
</dbReference>
<dbReference type="SUPFAM" id="SSF47005">
    <property type="entry name" value="Peripheral subunit-binding domain of 2-oxo acid dehydrogenase complex"/>
    <property type="match status" value="1"/>
</dbReference>
<dbReference type="InterPro" id="IPR003016">
    <property type="entry name" value="2-oxoA_DH_lipoyl-BS"/>
</dbReference>
<proteinExistence type="inferred from homology"/>
<evidence type="ECO:0000256" key="1">
    <source>
        <dbReference type="ARBA" id="ARBA00007317"/>
    </source>
</evidence>
<keyword evidence="2 4" id="KW-0450">Lipoyl</keyword>
<dbReference type="Pfam" id="PF00198">
    <property type="entry name" value="2-oxoacid_dh"/>
    <property type="match status" value="1"/>
</dbReference>
<dbReference type="InterPro" id="IPR036625">
    <property type="entry name" value="E3-bd_dom_sf"/>
</dbReference>
<organism evidence="10">
    <name type="scientific">Anisakis simplex</name>
    <name type="common">Herring worm</name>
    <dbReference type="NCBI Taxonomy" id="6269"/>
    <lineage>
        <taxon>Eukaryota</taxon>
        <taxon>Metazoa</taxon>
        <taxon>Ecdysozoa</taxon>
        <taxon>Nematoda</taxon>
        <taxon>Chromadorea</taxon>
        <taxon>Rhabditida</taxon>
        <taxon>Spirurina</taxon>
        <taxon>Ascaridomorpha</taxon>
        <taxon>Ascaridoidea</taxon>
        <taxon>Anisakidae</taxon>
        <taxon>Anisakis</taxon>
        <taxon>Anisakis simplex complex</taxon>
    </lineage>
</organism>
<dbReference type="SUPFAM" id="SSF51230">
    <property type="entry name" value="Single hybrid motif"/>
    <property type="match status" value="1"/>
</dbReference>
<reference evidence="8 9" key="2">
    <citation type="submission" date="2018-11" db="EMBL/GenBank/DDBJ databases">
        <authorList>
            <consortium name="Pathogen Informatics"/>
        </authorList>
    </citation>
    <scope>NUCLEOTIDE SEQUENCE [LARGE SCALE GENOMIC DNA]</scope>
</reference>
<dbReference type="WBParaSite" id="ASIM_0000105601-mRNA-1">
    <property type="protein sequence ID" value="ASIM_0000105601-mRNA-1"/>
    <property type="gene ID" value="ASIM_0000105601"/>
</dbReference>
<dbReference type="EC" id="2.3.1.-" evidence="4"/>
<keyword evidence="4" id="KW-0808">Transferase</keyword>
<evidence type="ECO:0000256" key="5">
    <source>
        <dbReference type="SAM" id="MobiDB-lite"/>
    </source>
</evidence>
<evidence type="ECO:0000256" key="3">
    <source>
        <dbReference type="ARBA" id="ARBA00022946"/>
    </source>
</evidence>
<dbReference type="InterPro" id="IPR045257">
    <property type="entry name" value="E2/Pdx1"/>
</dbReference>
<dbReference type="GO" id="GO:0004742">
    <property type="term" value="F:dihydrolipoyllysine-residue acetyltransferase activity"/>
    <property type="evidence" value="ECO:0007669"/>
    <property type="project" value="TreeGrafter"/>
</dbReference>
<dbReference type="GO" id="GO:0045254">
    <property type="term" value="C:pyruvate dehydrogenase complex"/>
    <property type="evidence" value="ECO:0007669"/>
    <property type="project" value="InterPro"/>
</dbReference>
<comment type="similarity">
    <text evidence="1 4">Belongs to the 2-oxoacid dehydrogenase family.</text>
</comment>
<evidence type="ECO:0000256" key="2">
    <source>
        <dbReference type="ARBA" id="ARBA00022823"/>
    </source>
</evidence>
<dbReference type="InterPro" id="IPR000089">
    <property type="entry name" value="Biotin_lipoyl"/>
</dbReference>
<reference evidence="10" key="1">
    <citation type="submission" date="2017-02" db="UniProtKB">
        <authorList>
            <consortium name="WormBaseParasite"/>
        </authorList>
    </citation>
    <scope>IDENTIFICATION</scope>
</reference>
<dbReference type="Pfam" id="PF00364">
    <property type="entry name" value="Biotin_lipoyl"/>
    <property type="match status" value="1"/>
</dbReference>
<dbReference type="GO" id="GO:0006086">
    <property type="term" value="P:pyruvate decarboxylation to acetyl-CoA"/>
    <property type="evidence" value="ECO:0007669"/>
    <property type="project" value="InterPro"/>
</dbReference>
<keyword evidence="3" id="KW-0809">Transit peptide</keyword>
<dbReference type="SUPFAM" id="SSF52777">
    <property type="entry name" value="CoA-dependent acyltransferases"/>
    <property type="match status" value="1"/>
</dbReference>
<feature type="domain" description="Peripheral subunit-binding (PSBD)" evidence="7">
    <location>
        <begin position="210"/>
        <end position="247"/>
    </location>
</feature>
<dbReference type="PROSITE" id="PS51826">
    <property type="entry name" value="PSBD"/>
    <property type="match status" value="1"/>
</dbReference>
<evidence type="ECO:0000313" key="8">
    <source>
        <dbReference type="EMBL" id="VDK18257.1"/>
    </source>
</evidence>
<accession>A0A0M3J0L7</accession>
<evidence type="ECO:0000313" key="9">
    <source>
        <dbReference type="Proteomes" id="UP000267096"/>
    </source>
</evidence>
<dbReference type="Gene3D" id="2.40.50.100">
    <property type="match status" value="1"/>
</dbReference>
<dbReference type="PROSITE" id="PS50968">
    <property type="entry name" value="BIOTINYL_LIPOYL"/>
    <property type="match status" value="1"/>
</dbReference>